<organism evidence="2">
    <name type="scientific">Sesamum latifolium</name>
    <dbReference type="NCBI Taxonomy" id="2727402"/>
    <lineage>
        <taxon>Eukaryota</taxon>
        <taxon>Viridiplantae</taxon>
        <taxon>Streptophyta</taxon>
        <taxon>Embryophyta</taxon>
        <taxon>Tracheophyta</taxon>
        <taxon>Spermatophyta</taxon>
        <taxon>Magnoliopsida</taxon>
        <taxon>eudicotyledons</taxon>
        <taxon>Gunneridae</taxon>
        <taxon>Pentapetalae</taxon>
        <taxon>asterids</taxon>
        <taxon>lamiids</taxon>
        <taxon>Lamiales</taxon>
        <taxon>Pedaliaceae</taxon>
        <taxon>Sesamum</taxon>
    </lineage>
</organism>
<reference evidence="2" key="1">
    <citation type="submission" date="2020-06" db="EMBL/GenBank/DDBJ databases">
        <authorList>
            <person name="Li T."/>
            <person name="Hu X."/>
            <person name="Zhang T."/>
            <person name="Song X."/>
            <person name="Zhang H."/>
            <person name="Dai N."/>
            <person name="Sheng W."/>
            <person name="Hou X."/>
            <person name="Wei L."/>
        </authorList>
    </citation>
    <scope>NUCLEOTIDE SEQUENCE</scope>
    <source>
        <strain evidence="2">KEN1</strain>
        <tissue evidence="2">Leaf</tissue>
    </source>
</reference>
<reference evidence="2" key="2">
    <citation type="journal article" date="2024" name="Plant">
        <title>Genomic evolution and insights into agronomic trait innovations of Sesamum species.</title>
        <authorList>
            <person name="Miao H."/>
            <person name="Wang L."/>
            <person name="Qu L."/>
            <person name="Liu H."/>
            <person name="Sun Y."/>
            <person name="Le M."/>
            <person name="Wang Q."/>
            <person name="Wei S."/>
            <person name="Zheng Y."/>
            <person name="Lin W."/>
            <person name="Duan Y."/>
            <person name="Cao H."/>
            <person name="Xiong S."/>
            <person name="Wang X."/>
            <person name="Wei L."/>
            <person name="Li C."/>
            <person name="Ma Q."/>
            <person name="Ju M."/>
            <person name="Zhao R."/>
            <person name="Li G."/>
            <person name="Mu C."/>
            <person name="Tian Q."/>
            <person name="Mei H."/>
            <person name="Zhang T."/>
            <person name="Gao T."/>
            <person name="Zhang H."/>
        </authorList>
    </citation>
    <scope>NUCLEOTIDE SEQUENCE</scope>
    <source>
        <strain evidence="2">KEN1</strain>
    </source>
</reference>
<gene>
    <name evidence="2" type="ORF">Slati_3720700</name>
</gene>
<comment type="caution">
    <text evidence="2">The sequence shown here is derived from an EMBL/GenBank/DDBJ whole genome shotgun (WGS) entry which is preliminary data.</text>
</comment>
<protein>
    <submittedName>
        <fullName evidence="2">Retrovirus-related Pol polyprotein from transposon RE2</fullName>
    </submittedName>
</protein>
<dbReference type="Pfam" id="PF07727">
    <property type="entry name" value="RVT_2"/>
    <property type="match status" value="1"/>
</dbReference>
<evidence type="ECO:0000259" key="1">
    <source>
        <dbReference type="Pfam" id="PF07727"/>
    </source>
</evidence>
<name>A0AAW2U1W4_9LAMI</name>
<accession>A0AAW2U1W4</accession>
<dbReference type="AlphaFoldDB" id="A0AAW2U1W4"/>
<sequence length="438" mass="48840">MNGLEKSINELINMLVQYEATTNNSEPSVLVGEASTYKAKGKGARSWKRKKGKAKTAASALSAPVSPVGMGKGKGRWVPSQSGQMISVCIAEKRAIGRGSAPSSSPVQVLERSKKLSRDEVVLKLGNGKVVAAEAVGIVHLVVSDQTPYQIWHGKPASYKYLRVWGSPAYVKRLVGDKLDSSLVCAVFLEKSFPADTRREELLLEESSEATPQTDTVTSSVPTVPTNDIPVLRRSTRVPQQPEREVTTFKARLVAKGYTQRPGVDFEKTYSPVAMAKSIRIMLAIVAWYDYEIWQMDVKAAFLNGFVEKEIYMDQPEGFTSVGEEQKVCYLQRSIYGQWELSCVPRALCGRHLAHWEYVKMLGDTKAWLSTQFTMKDLGEASYILDIKIIQDRSKRMLGMTQTSYVEKVLKRSKMKNSKRGFLPGFLPVRHGVKLCKK</sequence>
<dbReference type="InterPro" id="IPR013103">
    <property type="entry name" value="RVT_2"/>
</dbReference>
<dbReference type="EMBL" id="JACGWN010000013">
    <property type="protein sequence ID" value="KAL0411310.1"/>
    <property type="molecule type" value="Genomic_DNA"/>
</dbReference>
<evidence type="ECO:0000313" key="2">
    <source>
        <dbReference type="EMBL" id="KAL0411310.1"/>
    </source>
</evidence>
<proteinExistence type="predicted"/>
<feature type="domain" description="Reverse transcriptase Ty1/copia-type" evidence="1">
    <location>
        <begin position="243"/>
        <end position="337"/>
    </location>
</feature>